<evidence type="ECO:0000313" key="2">
    <source>
        <dbReference type="Proteomes" id="UP000247973"/>
    </source>
</evidence>
<dbReference type="AlphaFoldDB" id="A0A2V3PRB2"/>
<dbReference type="OrthoDB" id="4762429at2"/>
<dbReference type="Proteomes" id="UP000247973">
    <property type="component" value="Unassembled WGS sequence"/>
</dbReference>
<evidence type="ECO:0000313" key="1">
    <source>
        <dbReference type="EMBL" id="PXV60155.1"/>
    </source>
</evidence>
<reference evidence="1 2" key="1">
    <citation type="submission" date="2018-03" db="EMBL/GenBank/DDBJ databases">
        <title>Genomic Encyclopedia of Archaeal and Bacterial Type Strains, Phase II (KMG-II): from individual species to whole genera.</title>
        <authorList>
            <person name="Goeker M."/>
        </authorList>
    </citation>
    <scope>NUCLEOTIDE SEQUENCE [LARGE SCALE GENOMIC DNA]</scope>
    <source>
        <strain evidence="1 2">DSM 100214</strain>
    </source>
</reference>
<keyword evidence="2" id="KW-1185">Reference proteome</keyword>
<dbReference type="RefSeq" id="WP_110312090.1">
    <property type="nucleotide sequence ID" value="NZ_QICL01000030.1"/>
</dbReference>
<gene>
    <name evidence="1" type="ORF">CLV62_1303</name>
</gene>
<proteinExistence type="predicted"/>
<organism evidence="1 2">
    <name type="scientific">Dysgonomonas alginatilytica</name>
    <dbReference type="NCBI Taxonomy" id="1605892"/>
    <lineage>
        <taxon>Bacteria</taxon>
        <taxon>Pseudomonadati</taxon>
        <taxon>Bacteroidota</taxon>
        <taxon>Bacteroidia</taxon>
        <taxon>Bacteroidales</taxon>
        <taxon>Dysgonomonadaceae</taxon>
        <taxon>Dysgonomonas</taxon>
    </lineage>
</organism>
<accession>A0A2V3PRB2</accession>
<dbReference type="EMBL" id="QICL01000030">
    <property type="protein sequence ID" value="PXV60155.1"/>
    <property type="molecule type" value="Genomic_DNA"/>
</dbReference>
<comment type="caution">
    <text evidence="1">The sequence shown here is derived from an EMBL/GenBank/DDBJ whole genome shotgun (WGS) entry which is preliminary data.</text>
</comment>
<sequence length="119" mass="13715">MNNRIKDTVNVQVGTMSIYCYILEDGSRFIGERIKMYFKGNPNVTLVPLLDDNNNEIKTYSFIDVIEHLNLNTLQIFAQFGLNGLIDTTLSNPPKEKKLGDFDKLIKKALEYNPKDREK</sequence>
<protein>
    <submittedName>
        <fullName evidence="1">Uncharacterized protein</fullName>
    </submittedName>
</protein>
<name>A0A2V3PRB2_9BACT</name>